<proteinExistence type="predicted"/>
<protein>
    <recommendedName>
        <fullName evidence="3">EF-hand domain-containing protein</fullName>
    </recommendedName>
</protein>
<accession>A0A7S2CRV2</accession>
<dbReference type="InterPro" id="IPR018247">
    <property type="entry name" value="EF_Hand_1_Ca_BS"/>
</dbReference>
<dbReference type="InterPro" id="IPR002048">
    <property type="entry name" value="EF_hand_dom"/>
</dbReference>
<reference evidence="4" key="1">
    <citation type="submission" date="2021-01" db="EMBL/GenBank/DDBJ databases">
        <authorList>
            <person name="Corre E."/>
            <person name="Pelletier E."/>
            <person name="Niang G."/>
            <person name="Scheremetjew M."/>
            <person name="Finn R."/>
            <person name="Kale V."/>
            <person name="Holt S."/>
            <person name="Cochrane G."/>
            <person name="Meng A."/>
            <person name="Brown T."/>
            <person name="Cohen L."/>
        </authorList>
    </citation>
    <scope>NUCLEOTIDE SEQUENCE</scope>
    <source>
        <strain evidence="4">RCC1693</strain>
    </source>
</reference>
<feature type="region of interest" description="Disordered" evidence="2">
    <location>
        <begin position="1"/>
        <end position="33"/>
    </location>
</feature>
<organism evidence="4">
    <name type="scientific">Florenciella parvula</name>
    <dbReference type="NCBI Taxonomy" id="236787"/>
    <lineage>
        <taxon>Eukaryota</taxon>
        <taxon>Sar</taxon>
        <taxon>Stramenopiles</taxon>
        <taxon>Ochrophyta</taxon>
        <taxon>Dictyochophyceae</taxon>
        <taxon>Florenciellales</taxon>
        <taxon>Florenciella</taxon>
    </lineage>
</organism>
<gene>
    <name evidence="4" type="ORF">FPAR1323_LOCUS12954</name>
</gene>
<dbReference type="PROSITE" id="PS50222">
    <property type="entry name" value="EF_HAND_2"/>
    <property type="match status" value="2"/>
</dbReference>
<evidence type="ECO:0000256" key="2">
    <source>
        <dbReference type="SAM" id="MobiDB-lite"/>
    </source>
</evidence>
<dbReference type="AlphaFoldDB" id="A0A7S2CRV2"/>
<name>A0A7S2CRV2_9STRA</name>
<feature type="domain" description="EF-hand" evidence="3">
    <location>
        <begin position="62"/>
        <end position="97"/>
    </location>
</feature>
<feature type="domain" description="EF-hand" evidence="3">
    <location>
        <begin position="103"/>
        <end position="138"/>
    </location>
</feature>
<dbReference type="Gene3D" id="1.10.238.10">
    <property type="entry name" value="EF-hand"/>
    <property type="match status" value="1"/>
</dbReference>
<evidence type="ECO:0000256" key="1">
    <source>
        <dbReference type="ARBA" id="ARBA00022837"/>
    </source>
</evidence>
<sequence>MADKVREGATKDQEDRKAKEATAEAAAEGEKEEEVFVRDRTIERVKSKLDAMLEKLEADVAKVDEAIGDKMHVLDLDDDGLMSARELEQVLQTMMKVKMTPEEAHVKVADLMEQIDADMDGLVTVEELRSWVRKERARKSVKVHEDILVEDEDGVEHVLVAEVENKDK</sequence>
<evidence type="ECO:0000313" key="4">
    <source>
        <dbReference type="EMBL" id="CAD9433467.1"/>
    </source>
</evidence>
<keyword evidence="1" id="KW-0106">Calcium</keyword>
<evidence type="ECO:0000259" key="3">
    <source>
        <dbReference type="PROSITE" id="PS50222"/>
    </source>
</evidence>
<dbReference type="InterPro" id="IPR011992">
    <property type="entry name" value="EF-hand-dom_pair"/>
</dbReference>
<dbReference type="PROSITE" id="PS00018">
    <property type="entry name" value="EF_HAND_1"/>
    <property type="match status" value="2"/>
</dbReference>
<dbReference type="GO" id="GO:0005509">
    <property type="term" value="F:calcium ion binding"/>
    <property type="evidence" value="ECO:0007669"/>
    <property type="project" value="InterPro"/>
</dbReference>
<dbReference type="Pfam" id="PF13499">
    <property type="entry name" value="EF-hand_7"/>
    <property type="match status" value="1"/>
</dbReference>
<dbReference type="SUPFAM" id="SSF47473">
    <property type="entry name" value="EF-hand"/>
    <property type="match status" value="1"/>
</dbReference>
<feature type="compositionally biased region" description="Basic and acidic residues" evidence="2">
    <location>
        <begin position="1"/>
        <end position="22"/>
    </location>
</feature>
<dbReference type="EMBL" id="HBGT01025003">
    <property type="protein sequence ID" value="CAD9433467.1"/>
    <property type="molecule type" value="Transcribed_RNA"/>
</dbReference>